<keyword evidence="7 11" id="KW-0143">Chaperone</keyword>
<evidence type="ECO:0000256" key="11">
    <source>
        <dbReference type="HAMAP-Rule" id="MF_00303"/>
    </source>
</evidence>
<evidence type="ECO:0000256" key="5">
    <source>
        <dbReference type="ARBA" id="ARBA00022618"/>
    </source>
</evidence>
<dbReference type="Gene3D" id="3.30.70.1050">
    <property type="entry name" value="Trigger factor ribosome-binding domain"/>
    <property type="match status" value="1"/>
</dbReference>
<dbReference type="SUPFAM" id="SSF54534">
    <property type="entry name" value="FKBP-like"/>
    <property type="match status" value="1"/>
</dbReference>
<dbReference type="GO" id="GO:0051301">
    <property type="term" value="P:cell division"/>
    <property type="evidence" value="ECO:0007669"/>
    <property type="project" value="UniProtKB-KW"/>
</dbReference>
<dbReference type="InterPro" id="IPR008881">
    <property type="entry name" value="Trigger_fac_ribosome-bd_bac"/>
</dbReference>
<comment type="catalytic activity">
    <reaction evidence="1 11 12">
        <text>[protein]-peptidylproline (omega=180) = [protein]-peptidylproline (omega=0)</text>
        <dbReference type="Rhea" id="RHEA:16237"/>
        <dbReference type="Rhea" id="RHEA-COMP:10747"/>
        <dbReference type="Rhea" id="RHEA-COMP:10748"/>
        <dbReference type="ChEBI" id="CHEBI:83833"/>
        <dbReference type="ChEBI" id="CHEBI:83834"/>
        <dbReference type="EC" id="5.2.1.8"/>
    </reaction>
</comment>
<keyword evidence="11" id="KW-0963">Cytoplasm</keyword>
<dbReference type="Gene3D" id="1.10.3120.10">
    <property type="entry name" value="Trigger factor, C-terminal domain"/>
    <property type="match status" value="1"/>
</dbReference>
<evidence type="ECO:0000256" key="12">
    <source>
        <dbReference type="PROSITE-ProRule" id="PRU00277"/>
    </source>
</evidence>
<sequence>MEVSVEKTSELSRKMIVSISEDIVQGKVNERLKSLAREVKIDGFRPGKVPQKVVQKMYGARVKEEITGDLIQTNYFQALQDNDLRPAGMPHIEPVESDEGFTFAAIFEVYPEFNLEAVDTIEVNKPVASVEDSDVDTMIDRLKEQKKDWQASEQDSKTGDQITITFSGTCEGENFTDGTVDDFQVELGSKRMVPGFEDELTGLSGGAKKTFEVTFPEDYGNAKLAGKPAQFEIEVLKVESPVLPEVDEEFIKAYGIESGDPAEFRADVQKNMQRELAQGLKTRLKNLVMDALYEAISVPLPKVMVDQEIESLMKPYYENAKKRNVDINEIKPANADFEDQAKRRVALGLILAEIIQKNEIKAEADKIRAVIDDMAQSYEEPEQVINWYYGDKNRLAEVEQMVLEDATVAWVLEKIKVTDESVSFKDIMEPAIQQ</sequence>
<dbReference type="InterPro" id="IPR046357">
    <property type="entry name" value="PPIase_dom_sf"/>
</dbReference>
<dbReference type="InterPro" id="IPR001179">
    <property type="entry name" value="PPIase_FKBP_dom"/>
</dbReference>
<dbReference type="NCBIfam" id="TIGR00115">
    <property type="entry name" value="tig"/>
    <property type="match status" value="1"/>
</dbReference>
<dbReference type="Gene3D" id="3.10.50.40">
    <property type="match status" value="1"/>
</dbReference>
<dbReference type="InterPro" id="IPR036611">
    <property type="entry name" value="Trigger_fac_ribosome-bd_sf"/>
</dbReference>
<evidence type="ECO:0000256" key="10">
    <source>
        <dbReference type="ARBA" id="ARBA00029986"/>
    </source>
</evidence>
<dbReference type="SUPFAM" id="SSF102735">
    <property type="entry name" value="Trigger factor ribosome-binding domain"/>
    <property type="match status" value="1"/>
</dbReference>
<dbReference type="GO" id="GO:0051083">
    <property type="term" value="P:'de novo' cotranslational protein folding"/>
    <property type="evidence" value="ECO:0007669"/>
    <property type="project" value="TreeGrafter"/>
</dbReference>
<dbReference type="RefSeq" id="WP_080521917.1">
    <property type="nucleotide sequence ID" value="NZ_LPUF01000001.1"/>
</dbReference>
<name>A0A1V8M723_9GAMM</name>
<dbReference type="InterPro" id="IPR008880">
    <property type="entry name" value="Trigger_fac_C"/>
</dbReference>
<evidence type="ECO:0000256" key="13">
    <source>
        <dbReference type="RuleBase" id="RU003914"/>
    </source>
</evidence>
<comment type="domain">
    <text evidence="11">Consists of 3 domains; the N-terminus binds the ribosome, the middle domain has PPIase activity, while the C-terminus has intrinsic chaperone activity on its own.</text>
</comment>
<dbReference type="PANTHER" id="PTHR30560:SF3">
    <property type="entry name" value="TRIGGER FACTOR-LIKE PROTEIN TIG, CHLOROPLASTIC"/>
    <property type="match status" value="1"/>
</dbReference>
<dbReference type="EC" id="5.2.1.8" evidence="3 11"/>
<protein>
    <recommendedName>
        <fullName evidence="4 11">Trigger factor</fullName>
        <shortName evidence="11">TF</shortName>
        <ecNumber evidence="3 11">5.2.1.8</ecNumber>
    </recommendedName>
    <alternativeName>
        <fullName evidence="10 11">PPIase</fullName>
    </alternativeName>
</protein>
<comment type="subcellular location">
    <subcellularLocation>
        <location evidence="11">Cytoplasm</location>
    </subcellularLocation>
    <text evidence="11">About half TF is bound to the ribosome near the polypeptide exit tunnel while the other half is free in the cytoplasm.</text>
</comment>
<evidence type="ECO:0000256" key="8">
    <source>
        <dbReference type="ARBA" id="ARBA00023235"/>
    </source>
</evidence>
<keyword evidence="9 11" id="KW-0131">Cell cycle</keyword>
<dbReference type="GO" id="GO:0043022">
    <property type="term" value="F:ribosome binding"/>
    <property type="evidence" value="ECO:0007669"/>
    <property type="project" value="TreeGrafter"/>
</dbReference>
<dbReference type="Pfam" id="PF05697">
    <property type="entry name" value="Trigger_N"/>
    <property type="match status" value="1"/>
</dbReference>
<dbReference type="PROSITE" id="PS50059">
    <property type="entry name" value="FKBP_PPIASE"/>
    <property type="match status" value="1"/>
</dbReference>
<comment type="function">
    <text evidence="11">Involved in protein export. Acts as a chaperone by maintaining the newly synthesized protein in an open conformation. Functions as a peptidyl-prolyl cis-trans isomerase.</text>
</comment>
<dbReference type="GO" id="GO:0015031">
    <property type="term" value="P:protein transport"/>
    <property type="evidence" value="ECO:0007669"/>
    <property type="project" value="UniProtKB-UniRule"/>
</dbReference>
<keyword evidence="8 11" id="KW-0413">Isomerase</keyword>
<dbReference type="STRING" id="1420851.AU255_05310"/>
<dbReference type="HAMAP" id="MF_00303">
    <property type="entry name" value="Trigger_factor_Tig"/>
    <property type="match status" value="1"/>
</dbReference>
<accession>A0A1V8M723</accession>
<dbReference type="PANTHER" id="PTHR30560">
    <property type="entry name" value="TRIGGER FACTOR CHAPERONE AND PEPTIDYL-PROLYL CIS/TRANS ISOMERASE"/>
    <property type="match status" value="1"/>
</dbReference>
<evidence type="ECO:0000256" key="9">
    <source>
        <dbReference type="ARBA" id="ARBA00023306"/>
    </source>
</evidence>
<gene>
    <name evidence="11" type="primary">tig</name>
    <name evidence="15" type="ORF">AU255_05310</name>
</gene>
<dbReference type="Pfam" id="PF05698">
    <property type="entry name" value="Trigger_C"/>
    <property type="match status" value="1"/>
</dbReference>
<reference evidence="15 16" key="1">
    <citation type="submission" date="2015-12" db="EMBL/GenBank/DDBJ databases">
        <authorList>
            <person name="Shamseldin A."/>
            <person name="Moawad H."/>
            <person name="Abd El-Rahim W.M."/>
            <person name="Sadowsky M.J."/>
        </authorList>
    </citation>
    <scope>NUCLEOTIDE SEQUENCE [LARGE SCALE GENOMIC DNA]</scope>
    <source>
        <strain evidence="15 16">WF1</strain>
    </source>
</reference>
<dbReference type="PIRSF" id="PIRSF003095">
    <property type="entry name" value="Trigger_factor"/>
    <property type="match status" value="1"/>
</dbReference>
<feature type="domain" description="PPIase FKBP-type" evidence="14">
    <location>
        <begin position="159"/>
        <end position="244"/>
    </location>
</feature>
<dbReference type="InterPro" id="IPR027304">
    <property type="entry name" value="Trigger_fact/SurA_dom_sf"/>
</dbReference>
<dbReference type="FunFam" id="3.10.50.40:FF:000001">
    <property type="entry name" value="Trigger factor"/>
    <property type="match status" value="1"/>
</dbReference>
<evidence type="ECO:0000256" key="2">
    <source>
        <dbReference type="ARBA" id="ARBA00005464"/>
    </source>
</evidence>
<evidence type="ECO:0000259" key="14">
    <source>
        <dbReference type="PROSITE" id="PS50059"/>
    </source>
</evidence>
<evidence type="ECO:0000256" key="4">
    <source>
        <dbReference type="ARBA" id="ARBA00016902"/>
    </source>
</evidence>
<dbReference type="SUPFAM" id="SSF109998">
    <property type="entry name" value="Triger factor/SurA peptide-binding domain-like"/>
    <property type="match status" value="1"/>
</dbReference>
<dbReference type="GO" id="GO:0005737">
    <property type="term" value="C:cytoplasm"/>
    <property type="evidence" value="ECO:0007669"/>
    <property type="project" value="UniProtKB-SubCell"/>
</dbReference>
<keyword evidence="5 11" id="KW-0132">Cell division</keyword>
<dbReference type="GO" id="GO:0044183">
    <property type="term" value="F:protein folding chaperone"/>
    <property type="evidence" value="ECO:0007669"/>
    <property type="project" value="TreeGrafter"/>
</dbReference>
<dbReference type="EMBL" id="LPUF01000001">
    <property type="protein sequence ID" value="OQK17306.1"/>
    <property type="molecule type" value="Genomic_DNA"/>
</dbReference>
<evidence type="ECO:0000256" key="7">
    <source>
        <dbReference type="ARBA" id="ARBA00023186"/>
    </source>
</evidence>
<dbReference type="AlphaFoldDB" id="A0A1V8M723"/>
<evidence type="ECO:0000313" key="16">
    <source>
        <dbReference type="Proteomes" id="UP000191980"/>
    </source>
</evidence>
<dbReference type="Pfam" id="PF00254">
    <property type="entry name" value="FKBP_C"/>
    <property type="match status" value="1"/>
</dbReference>
<keyword evidence="6 11" id="KW-0697">Rotamase</keyword>
<proteinExistence type="inferred from homology"/>
<dbReference type="InterPro" id="IPR005215">
    <property type="entry name" value="Trig_fac"/>
</dbReference>
<dbReference type="Proteomes" id="UP000191980">
    <property type="component" value="Unassembled WGS sequence"/>
</dbReference>
<comment type="similarity">
    <text evidence="2 11 13">Belongs to the FKBP-type PPIase family. Tig subfamily.</text>
</comment>
<dbReference type="GO" id="GO:0003755">
    <property type="term" value="F:peptidyl-prolyl cis-trans isomerase activity"/>
    <property type="evidence" value="ECO:0007669"/>
    <property type="project" value="UniProtKB-UniRule"/>
</dbReference>
<organism evidence="15 16">
    <name type="scientific">Methyloprofundus sedimenti</name>
    <dbReference type="NCBI Taxonomy" id="1420851"/>
    <lineage>
        <taxon>Bacteria</taxon>
        <taxon>Pseudomonadati</taxon>
        <taxon>Pseudomonadota</taxon>
        <taxon>Gammaproteobacteria</taxon>
        <taxon>Methylococcales</taxon>
        <taxon>Methylococcaceae</taxon>
        <taxon>Methyloprofundus</taxon>
    </lineage>
</organism>
<evidence type="ECO:0000256" key="3">
    <source>
        <dbReference type="ARBA" id="ARBA00013194"/>
    </source>
</evidence>
<dbReference type="OrthoDB" id="9767721at2"/>
<dbReference type="GO" id="GO:0043335">
    <property type="term" value="P:protein unfolding"/>
    <property type="evidence" value="ECO:0007669"/>
    <property type="project" value="TreeGrafter"/>
</dbReference>
<evidence type="ECO:0000313" key="15">
    <source>
        <dbReference type="EMBL" id="OQK17306.1"/>
    </source>
</evidence>
<evidence type="ECO:0000256" key="6">
    <source>
        <dbReference type="ARBA" id="ARBA00023110"/>
    </source>
</evidence>
<keyword evidence="16" id="KW-1185">Reference proteome</keyword>
<dbReference type="InterPro" id="IPR037041">
    <property type="entry name" value="Trigger_fac_C_sf"/>
</dbReference>
<comment type="caution">
    <text evidence="15">The sequence shown here is derived from an EMBL/GenBank/DDBJ whole genome shotgun (WGS) entry which is preliminary data.</text>
</comment>
<evidence type="ECO:0000256" key="1">
    <source>
        <dbReference type="ARBA" id="ARBA00000971"/>
    </source>
</evidence>